<dbReference type="KEGG" id="npi:G7071_03870"/>
<reference evidence="1 2" key="1">
    <citation type="submission" date="2020-03" db="EMBL/GenBank/DDBJ databases">
        <title>Nocardioides sp. nov., isolated from fish.</title>
        <authorList>
            <person name="Hyun D.-W."/>
            <person name="Bae J.-W."/>
        </authorList>
    </citation>
    <scope>NUCLEOTIDE SEQUENCE [LARGE SCALE GENOMIC DNA]</scope>
    <source>
        <strain evidence="1 2">HDW12A</strain>
    </source>
</reference>
<organism evidence="1 2">
    <name type="scientific">Nocardioides piscis</name>
    <dbReference type="NCBI Taxonomy" id="2714938"/>
    <lineage>
        <taxon>Bacteria</taxon>
        <taxon>Bacillati</taxon>
        <taxon>Actinomycetota</taxon>
        <taxon>Actinomycetes</taxon>
        <taxon>Propionibacteriales</taxon>
        <taxon>Nocardioidaceae</taxon>
        <taxon>Nocardioides</taxon>
    </lineage>
</organism>
<keyword evidence="2" id="KW-1185">Reference proteome</keyword>
<dbReference type="AlphaFoldDB" id="A0A6G7YD07"/>
<gene>
    <name evidence="1" type="ORF">G7071_03870</name>
</gene>
<proteinExistence type="predicted"/>
<sequence length="310" mass="32635">MVTIDLTTPPPPPTSFLEGLPRRLTLTLPELRQVAQLAGDAPLPFDLVDPAEPTSSGLQGRLGHTGASTDDQAYAAALSSLHDPMETLRRRGLIGEDGVDARLAGAIGLLATPELALDIDVSVRGTHVKAWHREAANAVATLATCDGVVFELAWFAVDQWPAELARVAAIPEDVRLSTSALPDEIDLPFHLVDSVGEALRSGRSDLVPVLLERHGAGLTGVGGNSLTSAEAATAIAGIHTEGQGRLRVLAARVADEATRAVGLVSWVLLADGWHSLVPHQLEDESRLVIRRTNPDALATELAPVLAQVNA</sequence>
<dbReference type="Proteomes" id="UP000502035">
    <property type="component" value="Chromosome"/>
</dbReference>
<evidence type="ECO:0008006" key="3">
    <source>
        <dbReference type="Google" id="ProtNLM"/>
    </source>
</evidence>
<protein>
    <recommendedName>
        <fullName evidence="3">ESX secretion-associated protein EspG</fullName>
    </recommendedName>
</protein>
<evidence type="ECO:0000313" key="2">
    <source>
        <dbReference type="Proteomes" id="UP000502035"/>
    </source>
</evidence>
<accession>A0A6G7YD07</accession>
<dbReference type="RefSeq" id="WP_166315083.1">
    <property type="nucleotide sequence ID" value="NZ_CP049866.1"/>
</dbReference>
<name>A0A6G7YD07_9ACTN</name>
<evidence type="ECO:0000313" key="1">
    <source>
        <dbReference type="EMBL" id="QIK74685.1"/>
    </source>
</evidence>
<dbReference type="EMBL" id="CP049866">
    <property type="protein sequence ID" value="QIK74685.1"/>
    <property type="molecule type" value="Genomic_DNA"/>
</dbReference>